<dbReference type="AlphaFoldDB" id="A0AAE2VX21"/>
<comment type="caution">
    <text evidence="3">The sequence shown here is derived from an EMBL/GenBank/DDBJ whole genome shotgun (WGS) entry which is preliminary data.</text>
</comment>
<evidence type="ECO:0000313" key="4">
    <source>
        <dbReference type="Proteomes" id="UP000732193"/>
    </source>
</evidence>
<dbReference type="RefSeq" id="WP_203241492.1">
    <property type="nucleotide sequence ID" value="NZ_JAFBRH010000001.1"/>
</dbReference>
<dbReference type="InterPro" id="IPR006076">
    <property type="entry name" value="FAD-dep_OxRdtase"/>
</dbReference>
<dbReference type="GO" id="GO:0005737">
    <property type="term" value="C:cytoplasm"/>
    <property type="evidence" value="ECO:0007669"/>
    <property type="project" value="TreeGrafter"/>
</dbReference>
<dbReference type="Gene3D" id="3.50.50.60">
    <property type="entry name" value="FAD/NAD(P)-binding domain"/>
    <property type="match status" value="1"/>
</dbReference>
<evidence type="ECO:0000313" key="3">
    <source>
        <dbReference type="EMBL" id="MBM1713002.1"/>
    </source>
</evidence>
<keyword evidence="4" id="KW-1185">Reference proteome</keyword>
<name>A0AAE2VX21_9RHOB</name>
<dbReference type="Proteomes" id="UP000732193">
    <property type="component" value="Unassembled WGS sequence"/>
</dbReference>
<sequence>MSIISRLPRNDLTNAWNTILPHRTPHAILATDIKADWLVIGGGYAGLAAARQLAHNRPDDRIALVEAGVCGENASGRNSGFVIDLPHTTSSNLDQLEGSHRYLRLARAATAALEKNVRDFDIQCDWSRDGKYHAAVTSAGSKAMLEPYAAELAALNEPFEWVEKDALAIKLGTTHFHRALYTPGCVLMNPAALTRGLADTLPENVSIFENSPVIAMDYSNGVRATTQNGSITAPRMILAANGFSEQFGYGKNTFVHLALCASLTRPLTRVEQLAFGVDQPWGLTPANGFGGITMRYTNDHRILIRQDIKVAMGQNFKSQKTDAIGRKHKALMDARFPKFGDVGFESSWVGYVCMSRNGAPTFGEVSPNIWMAACQNGIGVTKGTISGMLVADKACGVVNPLIRDMEALGTPTQLPPRPLVEVGARATIGWEVWKNRAEA</sequence>
<dbReference type="SUPFAM" id="SSF51905">
    <property type="entry name" value="FAD/NAD(P)-binding domain"/>
    <property type="match status" value="1"/>
</dbReference>
<feature type="domain" description="FAD dependent oxidoreductase" evidence="2">
    <location>
        <begin position="36"/>
        <end position="392"/>
    </location>
</feature>
<evidence type="ECO:0000256" key="1">
    <source>
        <dbReference type="ARBA" id="ARBA00023002"/>
    </source>
</evidence>
<organism evidence="3 4">
    <name type="scientific">Sulfitobacter geojensis</name>
    <dbReference type="NCBI Taxonomy" id="1342299"/>
    <lineage>
        <taxon>Bacteria</taxon>
        <taxon>Pseudomonadati</taxon>
        <taxon>Pseudomonadota</taxon>
        <taxon>Alphaproteobacteria</taxon>
        <taxon>Rhodobacterales</taxon>
        <taxon>Roseobacteraceae</taxon>
        <taxon>Sulfitobacter</taxon>
    </lineage>
</organism>
<dbReference type="Gene3D" id="3.30.9.10">
    <property type="entry name" value="D-Amino Acid Oxidase, subunit A, domain 2"/>
    <property type="match status" value="1"/>
</dbReference>
<proteinExistence type="predicted"/>
<evidence type="ECO:0000259" key="2">
    <source>
        <dbReference type="Pfam" id="PF01266"/>
    </source>
</evidence>
<dbReference type="EMBL" id="JAFBRM010000001">
    <property type="protein sequence ID" value="MBM1713002.1"/>
    <property type="molecule type" value="Genomic_DNA"/>
</dbReference>
<dbReference type="InterPro" id="IPR036188">
    <property type="entry name" value="FAD/NAD-bd_sf"/>
</dbReference>
<dbReference type="GO" id="GO:0016491">
    <property type="term" value="F:oxidoreductase activity"/>
    <property type="evidence" value="ECO:0007669"/>
    <property type="project" value="UniProtKB-KW"/>
</dbReference>
<protein>
    <submittedName>
        <fullName evidence="3">FAD-binding oxidoreductase</fullName>
    </submittedName>
</protein>
<reference evidence="3 4" key="1">
    <citation type="submission" date="2021-01" db="EMBL/GenBank/DDBJ databases">
        <title>Diatom-associated Roseobacters Show Island Model of Population Structure.</title>
        <authorList>
            <person name="Qu L."/>
            <person name="Feng X."/>
            <person name="Chen Y."/>
            <person name="Li L."/>
            <person name="Wang X."/>
            <person name="Hu Z."/>
            <person name="Wang H."/>
            <person name="Luo H."/>
        </authorList>
    </citation>
    <scope>NUCLEOTIDE SEQUENCE [LARGE SCALE GENOMIC DNA]</scope>
    <source>
        <strain evidence="3 4">TR60-84</strain>
    </source>
</reference>
<dbReference type="PANTHER" id="PTHR13847">
    <property type="entry name" value="SARCOSINE DEHYDROGENASE-RELATED"/>
    <property type="match status" value="1"/>
</dbReference>
<accession>A0AAE2VX21</accession>
<keyword evidence="1" id="KW-0560">Oxidoreductase</keyword>
<gene>
    <name evidence="3" type="ORF">JQV55_05455</name>
</gene>
<dbReference type="Pfam" id="PF01266">
    <property type="entry name" value="DAO"/>
    <property type="match status" value="1"/>
</dbReference>
<dbReference type="PANTHER" id="PTHR13847:SF281">
    <property type="entry name" value="FAD DEPENDENT OXIDOREDUCTASE DOMAIN-CONTAINING PROTEIN"/>
    <property type="match status" value="1"/>
</dbReference>